<evidence type="ECO:0000313" key="3">
    <source>
        <dbReference type="Proteomes" id="UP000323393"/>
    </source>
</evidence>
<reference evidence="2 3" key="1">
    <citation type="submission" date="2019-08" db="EMBL/GenBank/DDBJ databases">
        <title>Bacillus genomes from the desert of Cuatro Cienegas, Coahuila.</title>
        <authorList>
            <person name="Olmedo-Alvarez G."/>
        </authorList>
    </citation>
    <scope>NUCLEOTIDE SEQUENCE [LARGE SCALE GENOMIC DNA]</scope>
    <source>
        <strain evidence="2 3">CH88_3T</strain>
    </source>
</reference>
<name>A0AA94WN12_9BACI</name>
<proteinExistence type="predicted"/>
<evidence type="ECO:0000256" key="1">
    <source>
        <dbReference type="SAM" id="Phobius"/>
    </source>
</evidence>
<feature type="transmembrane region" description="Helical" evidence="1">
    <location>
        <begin position="12"/>
        <end position="30"/>
    </location>
</feature>
<evidence type="ECO:0000313" key="2">
    <source>
        <dbReference type="EMBL" id="TYS58929.1"/>
    </source>
</evidence>
<organism evidence="2 3">
    <name type="scientific">Sutcliffiella horikoshii</name>
    <dbReference type="NCBI Taxonomy" id="79883"/>
    <lineage>
        <taxon>Bacteria</taxon>
        <taxon>Bacillati</taxon>
        <taxon>Bacillota</taxon>
        <taxon>Bacilli</taxon>
        <taxon>Bacillales</taxon>
        <taxon>Bacillaceae</taxon>
        <taxon>Sutcliffiella</taxon>
    </lineage>
</organism>
<dbReference type="Proteomes" id="UP000323393">
    <property type="component" value="Unassembled WGS sequence"/>
</dbReference>
<dbReference type="EMBL" id="VTEU01000003">
    <property type="protein sequence ID" value="TYS58929.1"/>
    <property type="molecule type" value="Genomic_DNA"/>
</dbReference>
<keyword evidence="1" id="KW-0472">Membrane</keyword>
<sequence>MKMYKETGKEKMIRFSIISAIAAVTLYLFVSQYTPTSDPAVVQPEQNQVKQMTVVLQEINEEHHAPKLAMVKEHENQPMLIIYEVDVESNYRFETQYAINLADAPIDIKRDEVSDGVWLKTEDSKWTYYNRELEQVKREEKNISKEQPTFSVDINEVDSKQYELQIKNEDGTVLKKELDEEPLSVVRLSEQNDLWFVVFDENTILLVP</sequence>
<accession>A0AA94WN12</accession>
<comment type="caution">
    <text evidence="2">The sequence shown here is derived from an EMBL/GenBank/DDBJ whole genome shotgun (WGS) entry which is preliminary data.</text>
</comment>
<keyword evidence="1" id="KW-1133">Transmembrane helix</keyword>
<gene>
    <name evidence="2" type="ORF">FZC74_09265</name>
</gene>
<keyword evidence="1" id="KW-0812">Transmembrane</keyword>
<protein>
    <submittedName>
        <fullName evidence="2">Uncharacterized protein</fullName>
    </submittedName>
</protein>
<dbReference type="AlphaFoldDB" id="A0AA94WN12"/>
<dbReference type="RefSeq" id="WP_148965702.1">
    <property type="nucleotide sequence ID" value="NZ_VTEU01000003.1"/>
</dbReference>